<evidence type="ECO:0000313" key="1">
    <source>
        <dbReference type="Ensembl" id="ENSAPOP00000025988.1"/>
    </source>
</evidence>
<name>A0A3Q1G7M4_9TELE</name>
<reference evidence="1" key="2">
    <citation type="submission" date="2025-09" db="UniProtKB">
        <authorList>
            <consortium name="Ensembl"/>
        </authorList>
    </citation>
    <scope>IDENTIFICATION</scope>
</reference>
<protein>
    <submittedName>
        <fullName evidence="1">Uncharacterized protein</fullName>
    </submittedName>
</protein>
<dbReference type="Ensembl" id="ENSAPOT00000004857.1">
    <property type="protein sequence ID" value="ENSAPOP00000025988.1"/>
    <property type="gene ID" value="ENSAPOG00000009469.1"/>
</dbReference>
<keyword evidence="2" id="KW-1185">Reference proteome</keyword>
<organism evidence="1 2">
    <name type="scientific">Acanthochromis polyacanthus</name>
    <name type="common">spiny chromis</name>
    <dbReference type="NCBI Taxonomy" id="80966"/>
    <lineage>
        <taxon>Eukaryota</taxon>
        <taxon>Metazoa</taxon>
        <taxon>Chordata</taxon>
        <taxon>Craniata</taxon>
        <taxon>Vertebrata</taxon>
        <taxon>Euteleostomi</taxon>
        <taxon>Actinopterygii</taxon>
        <taxon>Neopterygii</taxon>
        <taxon>Teleostei</taxon>
        <taxon>Neoteleostei</taxon>
        <taxon>Acanthomorphata</taxon>
        <taxon>Ovalentaria</taxon>
        <taxon>Pomacentridae</taxon>
        <taxon>Acanthochromis</taxon>
    </lineage>
</organism>
<dbReference type="Proteomes" id="UP000257200">
    <property type="component" value="Unplaced"/>
</dbReference>
<reference evidence="1" key="1">
    <citation type="submission" date="2025-08" db="UniProtKB">
        <authorList>
            <consortium name="Ensembl"/>
        </authorList>
    </citation>
    <scope>IDENTIFICATION</scope>
</reference>
<proteinExistence type="predicted"/>
<dbReference type="InParanoid" id="A0A3Q1G7M4"/>
<dbReference type="AlphaFoldDB" id="A0A3Q1G7M4"/>
<evidence type="ECO:0000313" key="2">
    <source>
        <dbReference type="Proteomes" id="UP000257200"/>
    </source>
</evidence>
<sequence length="99" mass="11098">MLEPLSVTMIMLCDFMTVYLGNLPQELRKSDQYLLSILLAAPHVYRPVFSSVFFSVTRSETHIQVVKAALKLRVTLNSQMKPSAAASAPNCVSVRRLRT</sequence>
<accession>A0A3Q1G7M4</accession>